<keyword evidence="2" id="KW-1185">Reference proteome</keyword>
<dbReference type="Proteomes" id="UP000249169">
    <property type="component" value="Unassembled WGS sequence"/>
</dbReference>
<evidence type="ECO:0008006" key="3">
    <source>
        <dbReference type="Google" id="ProtNLM"/>
    </source>
</evidence>
<evidence type="ECO:0000313" key="2">
    <source>
        <dbReference type="Proteomes" id="UP000249169"/>
    </source>
</evidence>
<reference evidence="1 2" key="1">
    <citation type="submission" date="2018-05" db="EMBL/GenBank/DDBJ databases">
        <title>Lujinxingia marina gen. nov. sp. nov., a new facultative anaerobic member of the class Deltaproteobacteria, and proposal of Lujinxingaceae fam. nov.</title>
        <authorList>
            <person name="Li C.-M."/>
        </authorList>
    </citation>
    <scope>NUCLEOTIDE SEQUENCE [LARGE SCALE GENOMIC DNA]</scope>
    <source>
        <strain evidence="1 2">B210</strain>
    </source>
</reference>
<accession>A0A328C9B3</accession>
<evidence type="ECO:0000313" key="1">
    <source>
        <dbReference type="EMBL" id="RAL22223.1"/>
    </source>
</evidence>
<dbReference type="RefSeq" id="WP_111729794.1">
    <property type="nucleotide sequence ID" value="NZ_QHKO01000004.1"/>
</dbReference>
<dbReference type="OrthoDB" id="9827718at2"/>
<gene>
    <name evidence="1" type="ORF">DL240_10240</name>
</gene>
<dbReference type="EMBL" id="QHKO01000004">
    <property type="protein sequence ID" value="RAL22223.1"/>
    <property type="molecule type" value="Genomic_DNA"/>
</dbReference>
<protein>
    <recommendedName>
        <fullName evidence="3">Outer membrane protein beta-barrel domain-containing protein</fullName>
    </recommendedName>
</protein>
<proteinExistence type="predicted"/>
<sequence>MMAMRKENGRGSLGGALVVMLLGALGSVAGVQDAQAQEPGPLRIGAELLMVSMPPTQGDFSAEPGIGPGLRVNVEGLGLEGLRLGLAMPIDTRVRTRLDETLEYDWTRTALQAEVGWGVRLVNERVHLGARLGLGYVHHRLALEPASYSSRIYEGRAHGLIFSAQAVGDIALLETASKSWSLGMGFAWGLTGHTTANFEAMQPVYEEGDRVERAPFNAGRAASLGPGWEVVWRVTWRP</sequence>
<comment type="caution">
    <text evidence="1">The sequence shown here is derived from an EMBL/GenBank/DDBJ whole genome shotgun (WGS) entry which is preliminary data.</text>
</comment>
<dbReference type="AlphaFoldDB" id="A0A328C9B3"/>
<organism evidence="1 2">
    <name type="scientific">Lujinxingia litoralis</name>
    <dbReference type="NCBI Taxonomy" id="2211119"/>
    <lineage>
        <taxon>Bacteria</taxon>
        <taxon>Deltaproteobacteria</taxon>
        <taxon>Bradymonadales</taxon>
        <taxon>Lujinxingiaceae</taxon>
        <taxon>Lujinxingia</taxon>
    </lineage>
</organism>
<name>A0A328C9B3_9DELT</name>